<dbReference type="KEGG" id="moz:MoryE10_29550"/>
<dbReference type="InterPro" id="IPR003855">
    <property type="entry name" value="K+_transporter"/>
</dbReference>
<keyword evidence="9 12" id="KW-1133">Transmembrane helix</keyword>
<keyword evidence="6 12" id="KW-0812">Transmembrane</keyword>
<evidence type="ECO:0000256" key="9">
    <source>
        <dbReference type="ARBA" id="ARBA00022989"/>
    </source>
</evidence>
<dbReference type="InterPro" id="IPR053952">
    <property type="entry name" value="K_trans_C"/>
</dbReference>
<keyword evidence="11 12" id="KW-0472">Membrane</keyword>
<dbReference type="GO" id="GO:0005886">
    <property type="term" value="C:plasma membrane"/>
    <property type="evidence" value="ECO:0007669"/>
    <property type="project" value="UniProtKB-SubCell"/>
</dbReference>
<dbReference type="EMBL" id="AP019782">
    <property type="protein sequence ID" value="BBL72349.1"/>
    <property type="molecule type" value="Genomic_DNA"/>
</dbReference>
<dbReference type="GO" id="GO:0015293">
    <property type="term" value="F:symporter activity"/>
    <property type="evidence" value="ECO:0007669"/>
    <property type="project" value="UniProtKB-UniRule"/>
</dbReference>
<evidence type="ECO:0000256" key="5">
    <source>
        <dbReference type="ARBA" id="ARBA00022538"/>
    </source>
</evidence>
<keyword evidence="8 12" id="KW-0630">Potassium</keyword>
<organism evidence="15 16">
    <name type="scientific">Methylogaea oryzae</name>
    <dbReference type="NCBI Taxonomy" id="1295382"/>
    <lineage>
        <taxon>Bacteria</taxon>
        <taxon>Pseudomonadati</taxon>
        <taxon>Pseudomonadota</taxon>
        <taxon>Gammaproteobacteria</taxon>
        <taxon>Methylococcales</taxon>
        <taxon>Methylococcaceae</taxon>
        <taxon>Methylogaea</taxon>
    </lineage>
</organism>
<keyword evidence="3 12" id="KW-0813">Transport</keyword>
<feature type="transmembrane region" description="Helical" evidence="12">
    <location>
        <begin position="400"/>
        <end position="421"/>
    </location>
</feature>
<proteinExistence type="inferred from homology"/>
<sequence>MTHAHDEPKGSGFLTLSLASVGVVYGDVGTSPLYTLKEVFNGPHAMAVDQANVFGILSLIFWSLTLVISIKYVIFIMRADNQGEGGIMALTTLALQRRHIPWQRAWIMGVGLFGTALFYGDGFITPAISVLSAVEGLEVAAPGLHAFILPIAIVVLVGLFAIQRLGTGKVGLAFGPIMCLWFFALGYWGVLSIQQSPEIVQALNPAHALHFFAEHRWHGFLVLGAVVLALTGGEALYADMGHFGPNPIRVSWFLLVLPPLMLNYLGQGALILRDPQAIQNPFYLLAPSWALLPMIGLATLATVIASQAVISGAFSITRQAMQLDYLPRQKTVHTSEAEIGQIYVPGINRMLLFGVIGLVLYFHTSSNLAAAYGIAVTGAMAIDTLLAFIVAMDFWRWRPLYAAPLFGVFLSVDLAFFSANVPKVPQGGWFPLVLGITIFFIMWTWQKGRTVLRHRIQNMAMSLKTFLEDIGRLAPQRVSGTAVFLTARHLSMPVTLLQNFEHNKVVHERVVLLTVDIEDVPHIADSGRVQVERLEHGFYRVTARYGFMESPNVPKILRLCRGAGLDIELADTTFFLGRETLMPSDRPDLNPWQEKLFISMFRNASSPIAFFQLPVDRVLELGCVVEV</sequence>
<evidence type="ECO:0000256" key="2">
    <source>
        <dbReference type="ARBA" id="ARBA00007019"/>
    </source>
</evidence>
<feature type="transmembrane region" description="Helical" evidence="12">
    <location>
        <begin position="217"/>
        <end position="238"/>
    </location>
</feature>
<feature type="transmembrane region" description="Helical" evidence="12">
    <location>
        <begin position="50"/>
        <end position="74"/>
    </location>
</feature>
<comment type="subcellular location">
    <subcellularLocation>
        <location evidence="12">Cell membrane</location>
        <topology evidence="12">Multi-pass membrane protein</topology>
    </subcellularLocation>
    <subcellularLocation>
        <location evidence="1">Membrane</location>
        <topology evidence="1">Multi-pass membrane protein</topology>
    </subcellularLocation>
</comment>
<feature type="transmembrane region" description="Helical" evidence="12">
    <location>
        <begin position="427"/>
        <end position="445"/>
    </location>
</feature>
<evidence type="ECO:0000256" key="3">
    <source>
        <dbReference type="ARBA" id="ARBA00022448"/>
    </source>
</evidence>
<dbReference type="Pfam" id="PF22776">
    <property type="entry name" value="K_trans_C"/>
    <property type="match status" value="1"/>
</dbReference>
<evidence type="ECO:0000256" key="10">
    <source>
        <dbReference type="ARBA" id="ARBA00023065"/>
    </source>
</evidence>
<dbReference type="InterPro" id="IPR023051">
    <property type="entry name" value="Kup"/>
</dbReference>
<feature type="transmembrane region" description="Helical" evidence="12">
    <location>
        <begin position="144"/>
        <end position="163"/>
    </location>
</feature>
<dbReference type="PANTHER" id="PTHR30540:SF79">
    <property type="entry name" value="LOW AFFINITY POTASSIUM TRANSPORT SYSTEM PROTEIN KUP"/>
    <property type="match status" value="1"/>
</dbReference>
<evidence type="ECO:0000313" key="15">
    <source>
        <dbReference type="EMBL" id="BBL72349.1"/>
    </source>
</evidence>
<evidence type="ECO:0000313" key="16">
    <source>
        <dbReference type="Proteomes" id="UP000824988"/>
    </source>
</evidence>
<comment type="function">
    <text evidence="12">Transport of potassium into the cell. Likely operates as a K(+):H(+) symporter.</text>
</comment>
<name>A0A8D4VTR1_9GAMM</name>
<dbReference type="AlphaFoldDB" id="A0A8D4VTR1"/>
<evidence type="ECO:0000259" key="14">
    <source>
        <dbReference type="Pfam" id="PF22776"/>
    </source>
</evidence>
<evidence type="ECO:0000256" key="12">
    <source>
        <dbReference type="HAMAP-Rule" id="MF_01522"/>
    </source>
</evidence>
<gene>
    <name evidence="12 15" type="primary">kup</name>
    <name evidence="15" type="ORF">MoryE10_29550</name>
</gene>
<dbReference type="GO" id="GO:0015079">
    <property type="term" value="F:potassium ion transmembrane transporter activity"/>
    <property type="evidence" value="ECO:0007669"/>
    <property type="project" value="UniProtKB-UniRule"/>
</dbReference>
<evidence type="ECO:0000256" key="1">
    <source>
        <dbReference type="ARBA" id="ARBA00004141"/>
    </source>
</evidence>
<feature type="transmembrane region" description="Helical" evidence="12">
    <location>
        <begin position="170"/>
        <end position="190"/>
    </location>
</feature>
<dbReference type="InterPro" id="IPR053951">
    <property type="entry name" value="K_trans_N"/>
</dbReference>
<accession>A0A8D4VTR1</accession>
<feature type="transmembrane region" description="Helical" evidence="12">
    <location>
        <begin position="292"/>
        <end position="321"/>
    </location>
</feature>
<comment type="similarity">
    <text evidence="2 12">Belongs to the HAK/KUP transporter (TC 2.A.72) family.</text>
</comment>
<evidence type="ECO:0000259" key="13">
    <source>
        <dbReference type="Pfam" id="PF02705"/>
    </source>
</evidence>
<evidence type="ECO:0000256" key="11">
    <source>
        <dbReference type="ARBA" id="ARBA00023136"/>
    </source>
</evidence>
<evidence type="ECO:0000256" key="4">
    <source>
        <dbReference type="ARBA" id="ARBA00022475"/>
    </source>
</evidence>
<keyword evidence="4 12" id="KW-1003">Cell membrane</keyword>
<protein>
    <recommendedName>
        <fullName evidence="12">Probable potassium transport system protein Kup</fullName>
    </recommendedName>
</protein>
<evidence type="ECO:0000256" key="8">
    <source>
        <dbReference type="ARBA" id="ARBA00022958"/>
    </source>
</evidence>
<feature type="transmembrane region" description="Helical" evidence="12">
    <location>
        <begin position="105"/>
        <end position="124"/>
    </location>
</feature>
<feature type="transmembrane region" description="Helical" evidence="12">
    <location>
        <begin position="250"/>
        <end position="272"/>
    </location>
</feature>
<feature type="transmembrane region" description="Helical" evidence="12">
    <location>
        <begin position="369"/>
        <end position="391"/>
    </location>
</feature>
<keyword evidence="7 12" id="KW-0769">Symport</keyword>
<dbReference type="HAMAP" id="MF_01522">
    <property type="entry name" value="Kup"/>
    <property type="match status" value="1"/>
</dbReference>
<comment type="catalytic activity">
    <reaction evidence="12">
        <text>K(+)(in) + H(+)(in) = K(+)(out) + H(+)(out)</text>
        <dbReference type="Rhea" id="RHEA:28490"/>
        <dbReference type="ChEBI" id="CHEBI:15378"/>
        <dbReference type="ChEBI" id="CHEBI:29103"/>
    </reaction>
</comment>
<dbReference type="PANTHER" id="PTHR30540">
    <property type="entry name" value="OSMOTIC STRESS POTASSIUM TRANSPORTER"/>
    <property type="match status" value="1"/>
</dbReference>
<reference evidence="15" key="1">
    <citation type="submission" date="2019-06" db="EMBL/GenBank/DDBJ databases">
        <title>Complete genome sequence of Methylogaea oryzae strain JCM16910.</title>
        <authorList>
            <person name="Asakawa S."/>
        </authorList>
    </citation>
    <scope>NUCLEOTIDE SEQUENCE</scope>
    <source>
        <strain evidence="15">E10</strain>
    </source>
</reference>
<keyword evidence="5 12" id="KW-0633">Potassium transport</keyword>
<feature type="domain" description="K+ potassium transporter integral membrane" evidence="13">
    <location>
        <begin position="17"/>
        <end position="468"/>
    </location>
</feature>
<evidence type="ECO:0000256" key="6">
    <source>
        <dbReference type="ARBA" id="ARBA00022692"/>
    </source>
</evidence>
<dbReference type="Proteomes" id="UP000824988">
    <property type="component" value="Chromosome"/>
</dbReference>
<dbReference type="RefSeq" id="WP_054774732.1">
    <property type="nucleotide sequence ID" value="NZ_AP019782.1"/>
</dbReference>
<feature type="domain" description="K+ potassium transporter C-terminal" evidence="14">
    <location>
        <begin position="479"/>
        <end position="626"/>
    </location>
</feature>
<dbReference type="Pfam" id="PF02705">
    <property type="entry name" value="K_trans"/>
    <property type="match status" value="1"/>
</dbReference>
<feature type="transmembrane region" description="Helical" evidence="12">
    <location>
        <begin position="342"/>
        <end position="363"/>
    </location>
</feature>
<keyword evidence="10 12" id="KW-0406">Ion transport</keyword>
<evidence type="ECO:0000256" key="7">
    <source>
        <dbReference type="ARBA" id="ARBA00022847"/>
    </source>
</evidence>
<keyword evidence="16" id="KW-1185">Reference proteome</keyword>